<gene>
    <name evidence="2" type="ORF">NPIL_571641</name>
</gene>
<accession>A0A8X6PLV5</accession>
<proteinExistence type="predicted"/>
<organism evidence="2 3">
    <name type="scientific">Nephila pilipes</name>
    <name type="common">Giant wood spider</name>
    <name type="synonym">Nephila maculata</name>
    <dbReference type="NCBI Taxonomy" id="299642"/>
    <lineage>
        <taxon>Eukaryota</taxon>
        <taxon>Metazoa</taxon>
        <taxon>Ecdysozoa</taxon>
        <taxon>Arthropoda</taxon>
        <taxon>Chelicerata</taxon>
        <taxon>Arachnida</taxon>
        <taxon>Araneae</taxon>
        <taxon>Araneomorphae</taxon>
        <taxon>Entelegynae</taxon>
        <taxon>Araneoidea</taxon>
        <taxon>Nephilidae</taxon>
        <taxon>Nephila</taxon>
    </lineage>
</organism>
<evidence type="ECO:0000256" key="1">
    <source>
        <dbReference type="SAM" id="MobiDB-lite"/>
    </source>
</evidence>
<feature type="compositionally biased region" description="Basic and acidic residues" evidence="1">
    <location>
        <begin position="61"/>
        <end position="75"/>
    </location>
</feature>
<evidence type="ECO:0000313" key="2">
    <source>
        <dbReference type="EMBL" id="GFT71448.1"/>
    </source>
</evidence>
<name>A0A8X6PLV5_NEPPI</name>
<protein>
    <submittedName>
        <fullName evidence="2">Uncharacterized protein</fullName>
    </submittedName>
</protein>
<keyword evidence="3" id="KW-1185">Reference proteome</keyword>
<sequence>MKEKKNPPSPLGQTSPVFPTNCVVFPPYVLFVNLWSTPTLVRKWRLFIKKGRTRDTLFQPKEGEQRSPITKRDGNSVRTRITSRGLGPGGGQIESEVRALVGIAITAGGEGHGKGLISHKNDVAATFLRIVLL</sequence>
<reference evidence="2" key="1">
    <citation type="submission" date="2020-08" db="EMBL/GenBank/DDBJ databases">
        <title>Multicomponent nature underlies the extraordinary mechanical properties of spider dragline silk.</title>
        <authorList>
            <person name="Kono N."/>
            <person name="Nakamura H."/>
            <person name="Mori M."/>
            <person name="Yoshida Y."/>
            <person name="Ohtoshi R."/>
            <person name="Malay A.D."/>
            <person name="Moran D.A.P."/>
            <person name="Tomita M."/>
            <person name="Numata K."/>
            <person name="Arakawa K."/>
        </authorList>
    </citation>
    <scope>NUCLEOTIDE SEQUENCE</scope>
</reference>
<evidence type="ECO:0000313" key="3">
    <source>
        <dbReference type="Proteomes" id="UP000887013"/>
    </source>
</evidence>
<dbReference type="EMBL" id="BMAW01116638">
    <property type="protein sequence ID" value="GFT71448.1"/>
    <property type="molecule type" value="Genomic_DNA"/>
</dbReference>
<feature type="region of interest" description="Disordered" evidence="1">
    <location>
        <begin position="61"/>
        <end position="90"/>
    </location>
</feature>
<comment type="caution">
    <text evidence="2">The sequence shown here is derived from an EMBL/GenBank/DDBJ whole genome shotgun (WGS) entry which is preliminary data.</text>
</comment>
<dbReference type="AlphaFoldDB" id="A0A8X6PLV5"/>
<dbReference type="Proteomes" id="UP000887013">
    <property type="component" value="Unassembled WGS sequence"/>
</dbReference>